<dbReference type="EC" id="3.4.19.12" evidence="11"/>
<dbReference type="CDD" id="cd09617">
    <property type="entry name" value="Peptidase_C12_UCH37_BAP1"/>
    <property type="match status" value="1"/>
</dbReference>
<dbReference type="Pfam" id="PF18031">
    <property type="entry name" value="UCH_C"/>
    <property type="match status" value="1"/>
</dbReference>
<feature type="compositionally biased region" description="Basic residues" evidence="12">
    <location>
        <begin position="317"/>
        <end position="332"/>
    </location>
</feature>
<dbReference type="Proteomes" id="UP000001554">
    <property type="component" value="Chromosome 5"/>
</dbReference>
<feature type="region of interest" description="Disordered" evidence="12">
    <location>
        <begin position="501"/>
        <end position="544"/>
    </location>
</feature>
<dbReference type="InterPro" id="IPR038765">
    <property type="entry name" value="Papain-like_cys_pep_sf"/>
</dbReference>
<dbReference type="PANTHER" id="PTHR10589:SF28">
    <property type="entry name" value="UBIQUITIN CARBOXYL-TERMINAL HYDROLASE BAP1"/>
    <property type="match status" value="1"/>
</dbReference>
<evidence type="ECO:0000256" key="9">
    <source>
        <dbReference type="ARBA" id="ARBA00023242"/>
    </source>
</evidence>
<dbReference type="AlphaFoldDB" id="A0A9J7L4F7"/>
<evidence type="ECO:0000256" key="2">
    <source>
        <dbReference type="ARBA" id="ARBA00004123"/>
    </source>
</evidence>
<keyword evidence="8" id="KW-0156">Chromatin regulator</keyword>
<keyword evidence="9" id="KW-0539">Nucleus</keyword>
<keyword evidence="7 10" id="KW-0788">Thiol protease</keyword>
<feature type="region of interest" description="Disordered" evidence="12">
    <location>
        <begin position="645"/>
        <end position="671"/>
    </location>
</feature>
<keyword evidence="6 10" id="KW-0378">Hydrolase</keyword>
<accession>A0A9J7L4F7</accession>
<gene>
    <name evidence="15" type="primary">LOC118415338</name>
</gene>
<evidence type="ECO:0000256" key="4">
    <source>
        <dbReference type="ARBA" id="ARBA00022670"/>
    </source>
</evidence>
<dbReference type="OrthoDB" id="1924260at2759"/>
<dbReference type="KEGG" id="bfo:118415338"/>
<dbReference type="GO" id="GO:0005737">
    <property type="term" value="C:cytoplasm"/>
    <property type="evidence" value="ECO:0000318"/>
    <property type="project" value="GO_Central"/>
</dbReference>
<feature type="compositionally biased region" description="Acidic residues" evidence="12">
    <location>
        <begin position="368"/>
        <end position="399"/>
    </location>
</feature>
<feature type="compositionally biased region" description="Low complexity" evidence="12">
    <location>
        <begin position="423"/>
        <end position="440"/>
    </location>
</feature>
<name>A0A9J7L4F7_BRAFL</name>
<organism evidence="14 15">
    <name type="scientific">Branchiostoma floridae</name>
    <name type="common">Florida lancelet</name>
    <name type="synonym">Amphioxus</name>
    <dbReference type="NCBI Taxonomy" id="7739"/>
    <lineage>
        <taxon>Eukaryota</taxon>
        <taxon>Metazoa</taxon>
        <taxon>Chordata</taxon>
        <taxon>Cephalochordata</taxon>
        <taxon>Leptocardii</taxon>
        <taxon>Amphioxiformes</taxon>
        <taxon>Branchiostomatidae</taxon>
        <taxon>Branchiostoma</taxon>
    </lineage>
</organism>
<feature type="active site" description="Nucleophile" evidence="10">
    <location>
        <position position="91"/>
    </location>
</feature>
<evidence type="ECO:0000256" key="5">
    <source>
        <dbReference type="ARBA" id="ARBA00022786"/>
    </source>
</evidence>
<evidence type="ECO:0000256" key="11">
    <source>
        <dbReference type="RuleBase" id="RU361215"/>
    </source>
</evidence>
<feature type="region of interest" description="Disordered" evidence="12">
    <location>
        <begin position="301"/>
        <end position="449"/>
    </location>
</feature>
<dbReference type="Gene3D" id="1.20.58.860">
    <property type="match status" value="1"/>
</dbReference>
<dbReference type="PROSITE" id="PS52048">
    <property type="entry name" value="UCH_DOMAIN"/>
    <property type="match status" value="1"/>
</dbReference>
<comment type="subcellular location">
    <subcellularLocation>
        <location evidence="2">Nucleus</location>
    </subcellularLocation>
</comment>
<dbReference type="SUPFAM" id="SSF54001">
    <property type="entry name" value="Cysteine proteinases"/>
    <property type="match status" value="1"/>
</dbReference>
<comment type="similarity">
    <text evidence="3">Belongs to the peptidase C12 family. BAP1 subfamily.</text>
</comment>
<feature type="region of interest" description="Disordered" evidence="12">
    <location>
        <begin position="756"/>
        <end position="786"/>
    </location>
</feature>
<dbReference type="Gene3D" id="3.40.532.10">
    <property type="entry name" value="Peptidase C12, ubiquitin carboxyl-terminal hydrolase"/>
    <property type="match status" value="1"/>
</dbReference>
<keyword evidence="4 10" id="KW-0645">Protease</keyword>
<evidence type="ECO:0000313" key="15">
    <source>
        <dbReference type="RefSeq" id="XP_035675738.1"/>
    </source>
</evidence>
<dbReference type="GeneID" id="118415338"/>
<feature type="site" description="Transition state stabilizer" evidence="10">
    <location>
        <position position="85"/>
    </location>
</feature>
<comment type="catalytic activity">
    <reaction evidence="1 10 11">
        <text>Thiol-dependent hydrolysis of ester, thioester, amide, peptide and isopeptide bonds formed by the C-terminal Gly of ubiquitin (a 76-residue protein attached to proteins as an intracellular targeting signal).</text>
        <dbReference type="EC" id="3.4.19.12"/>
    </reaction>
</comment>
<dbReference type="Pfam" id="PF01088">
    <property type="entry name" value="Peptidase_C12"/>
    <property type="match status" value="1"/>
</dbReference>
<dbReference type="FunFam" id="3.40.532.10:FF:000002">
    <property type="entry name" value="Ubiquitin carboxyl-terminal hydrolase"/>
    <property type="match status" value="1"/>
</dbReference>
<evidence type="ECO:0000256" key="10">
    <source>
        <dbReference type="PROSITE-ProRule" id="PRU01393"/>
    </source>
</evidence>
<dbReference type="GO" id="GO:0004843">
    <property type="term" value="F:cysteine-type deubiquitinase activity"/>
    <property type="evidence" value="ECO:0000318"/>
    <property type="project" value="GO_Central"/>
</dbReference>
<feature type="active site" description="Proton donor" evidence="10">
    <location>
        <position position="169"/>
    </location>
</feature>
<feature type="compositionally biased region" description="Polar residues" evidence="12">
    <location>
        <begin position="335"/>
        <end position="350"/>
    </location>
</feature>
<dbReference type="GO" id="GO:0005634">
    <property type="term" value="C:nucleus"/>
    <property type="evidence" value="ECO:0007669"/>
    <property type="project" value="UniProtKB-SubCell"/>
</dbReference>
<dbReference type="PRINTS" id="PR00707">
    <property type="entry name" value="UBCTHYDRLASE"/>
</dbReference>
<sequence length="786" mass="86955">MNKGWLELESDPGLFTLLVEDFGVKGVQVEEIYDLSKPIEGPVYGFIFLFKWSEERRSRRKVGPSMEESFVVDEDIVNDMFFAQQLIPNSCATHALLSVLLNCPQISLGSTLTRLKYFTRGMGPESKGWAIGNVPEIARAHNSHARPEPRHLPEKQTGISSVRTAEAFHFVSYVTTNDRLFELDGLKPYPIDHGPWGEKEDWTEKFRRVISERIGNATGGENGHDIRFNLMAVVADRRQQYETKLNTLKTNRQIVLEALQQLVRFTQPHLTSLIPSAFGGESHHKSKASSTVTSSAAVASSSAAGADGVQPAEMSDRRRHKKKKKKKKKHKALPTVQSATLTKRNTSSPVVTHPALDSHNYAKSPLEEFTEENDQDVPPETFTDDDTDEEEEESEDDEVAASTAGMEGINEGETNESSGGDVTSGRTSSASTEGTESATEPAVEPEVKSGEITFSEAMRAISAVADTRKPDEFLHPDASRRVGFLEMPWRSDEARPLSIHTGYSKIPSPAPSNESTDTASEIGSAFNSPVRSANRSAVSSPNPFKHHQHNVNLFTEAATKLLAAQEGHRVGMEFIRSPGATSELQTIPEGSITKQEGDTKTDANIITVCLKRSLSGEGGGPPAKRLHMGDADMALQRLGSGDSVEGDPMALQAGSGTGDAQQDQHALQAGGARPNMAHAFAPKDLLALLKNVETEIQICEQHLKDEIEKRKKYKVDDCRRTHNYDDFIRTFLRMLAEQGQLSKLVDQHVLVRRRQGVSVGRLHKQRKPDRRRKRARVSDKYRRKKQ</sequence>
<dbReference type="GO" id="GO:0006511">
    <property type="term" value="P:ubiquitin-dependent protein catabolic process"/>
    <property type="evidence" value="ECO:0007669"/>
    <property type="project" value="UniProtKB-UniRule"/>
</dbReference>
<keyword evidence="5 10" id="KW-0833">Ubl conjugation pathway</keyword>
<evidence type="ECO:0000256" key="8">
    <source>
        <dbReference type="ARBA" id="ARBA00022853"/>
    </source>
</evidence>
<evidence type="ECO:0000256" key="6">
    <source>
        <dbReference type="ARBA" id="ARBA00022801"/>
    </source>
</evidence>
<feature type="site" description="Important for enzyme activity" evidence="10">
    <location>
        <position position="184"/>
    </location>
</feature>
<evidence type="ECO:0000259" key="13">
    <source>
        <dbReference type="PROSITE" id="PS52048"/>
    </source>
</evidence>
<evidence type="ECO:0000256" key="3">
    <source>
        <dbReference type="ARBA" id="ARBA00007182"/>
    </source>
</evidence>
<dbReference type="FunFam" id="1.20.58.860:FF:000006">
    <property type="entry name" value="Ubiquitin carboxyl-terminal hydrolase"/>
    <property type="match status" value="1"/>
</dbReference>
<dbReference type="PROSITE" id="PS52049">
    <property type="entry name" value="ULD"/>
    <property type="match status" value="1"/>
</dbReference>
<dbReference type="PANTHER" id="PTHR10589">
    <property type="entry name" value="UBIQUITIN CARBOXYL-TERMINAL HYDROLASE"/>
    <property type="match status" value="1"/>
</dbReference>
<evidence type="ECO:0000256" key="1">
    <source>
        <dbReference type="ARBA" id="ARBA00000707"/>
    </source>
</evidence>
<keyword evidence="14" id="KW-1185">Reference proteome</keyword>
<evidence type="ECO:0000313" key="14">
    <source>
        <dbReference type="Proteomes" id="UP000001554"/>
    </source>
</evidence>
<feature type="domain" description="UCH catalytic" evidence="13">
    <location>
        <begin position="4"/>
        <end position="235"/>
    </location>
</feature>
<reference evidence="14" key="1">
    <citation type="journal article" date="2020" name="Nat. Ecol. Evol.">
        <title>Deeply conserved synteny resolves early events in vertebrate evolution.</title>
        <authorList>
            <person name="Simakov O."/>
            <person name="Marletaz F."/>
            <person name="Yue J.X."/>
            <person name="O'Connell B."/>
            <person name="Jenkins J."/>
            <person name="Brandt A."/>
            <person name="Calef R."/>
            <person name="Tung C.H."/>
            <person name="Huang T.K."/>
            <person name="Schmutz J."/>
            <person name="Satoh N."/>
            <person name="Yu J.K."/>
            <person name="Putnam N.H."/>
            <person name="Green R.E."/>
            <person name="Rokhsar D.S."/>
        </authorList>
    </citation>
    <scope>NUCLEOTIDE SEQUENCE [LARGE SCALE GENOMIC DNA]</scope>
    <source>
        <strain evidence="14">S238N-H82</strain>
    </source>
</reference>
<feature type="compositionally biased region" description="Polar residues" evidence="12">
    <location>
        <begin position="511"/>
        <end position="542"/>
    </location>
</feature>
<protein>
    <recommendedName>
        <fullName evidence="11">Ubiquitin carboxyl-terminal hydrolase</fullName>
        <ecNumber evidence="11">3.4.19.12</ecNumber>
    </recommendedName>
</protein>
<evidence type="ECO:0000256" key="12">
    <source>
        <dbReference type="SAM" id="MobiDB-lite"/>
    </source>
</evidence>
<reference evidence="15" key="2">
    <citation type="submission" date="2025-08" db="UniProtKB">
        <authorList>
            <consortium name="RefSeq"/>
        </authorList>
    </citation>
    <scope>IDENTIFICATION</scope>
    <source>
        <strain evidence="15">S238N-H82</strain>
        <tissue evidence="15">Testes</tissue>
    </source>
</reference>
<dbReference type="GO" id="GO:0031507">
    <property type="term" value="P:heterochromatin formation"/>
    <property type="evidence" value="ECO:0000318"/>
    <property type="project" value="GO_Central"/>
</dbReference>
<dbReference type="InterPro" id="IPR001578">
    <property type="entry name" value="Peptidase_C12_UCH"/>
</dbReference>
<evidence type="ECO:0000256" key="7">
    <source>
        <dbReference type="ARBA" id="ARBA00022807"/>
    </source>
</evidence>
<dbReference type="OMA" id="RIAYEQK"/>
<dbReference type="RefSeq" id="XP_035675738.1">
    <property type="nucleotide sequence ID" value="XM_035819845.1"/>
</dbReference>
<proteinExistence type="inferred from homology"/>
<dbReference type="InterPro" id="IPR036959">
    <property type="entry name" value="Peptidase_C12_UCH_sf"/>
</dbReference>
<dbReference type="InterPro" id="IPR041507">
    <property type="entry name" value="UCH_C"/>
</dbReference>